<reference evidence="2" key="1">
    <citation type="journal article" date="2011" name="J. Bacteriol.">
        <title>Complete genome sequence of NBRC 3288, a unique cellulose-nonproducing strain of Gluconacetobacter xylinus isolated from vinegar.</title>
        <authorList>
            <person name="Ogino H."/>
            <person name="Azuma Y."/>
            <person name="Hosoyama A."/>
            <person name="Nakazawa H."/>
            <person name="Matsutani M."/>
            <person name="Hasegawa A."/>
            <person name="Otsuyama K."/>
            <person name="Matsushita K."/>
            <person name="Fujita N."/>
            <person name="Shirai M."/>
        </authorList>
    </citation>
    <scope>NUCLEOTIDE SEQUENCE [LARGE SCALE GENOMIC DNA]</scope>
    <source>
        <strain evidence="2">NBRC 3288 / BCRC 11682 / LMG 1693</strain>
    </source>
</reference>
<dbReference type="AlphaFoldDB" id="G2I783"/>
<sequence>MIMSVCTGLDISQLKHEIIAPTLQAIALDGPAAVNLVTGIALAESRAAYLRQFNGPALGLWQMEPATHDDCWTNFLNSTAQSVLRGRIEGLLSPEPRLTQLVSNLRYACAMARVRLFRAPAPLPVATDAAALSAYHKQFYNSVLGAANAGSNRVLFQAAIDAT</sequence>
<name>G2I783_KOMMN</name>
<evidence type="ECO:0008006" key="3">
    <source>
        <dbReference type="Google" id="ProtNLM"/>
    </source>
</evidence>
<dbReference type="EMBL" id="AP012159">
    <property type="protein sequence ID" value="BAK83980.1"/>
    <property type="molecule type" value="Genomic_DNA"/>
</dbReference>
<evidence type="ECO:0000313" key="1">
    <source>
        <dbReference type="EMBL" id="BAK83980.1"/>
    </source>
</evidence>
<organism evidence="1 2">
    <name type="scientific">Komagataeibacter medellinensis (strain NBRC 3288 / BCRC 11682 / LMG 1693 / Kondo 51)</name>
    <name type="common">Gluconacetobacter medellinensis</name>
    <dbReference type="NCBI Taxonomy" id="634177"/>
    <lineage>
        <taxon>Bacteria</taxon>
        <taxon>Pseudomonadati</taxon>
        <taxon>Pseudomonadota</taxon>
        <taxon>Alphaproteobacteria</taxon>
        <taxon>Acetobacterales</taxon>
        <taxon>Acetobacteraceae</taxon>
        <taxon>Komagataeibacter</taxon>
    </lineage>
</organism>
<accession>G2I783</accession>
<dbReference type="STRING" id="634177.GLX_15680"/>
<dbReference type="PATRIC" id="fig|634177.7.peg.1793"/>
<dbReference type="Proteomes" id="UP000009044">
    <property type="component" value="Chromosome"/>
</dbReference>
<gene>
    <name evidence="1" type="ordered locus">GLX_15680</name>
</gene>
<protein>
    <recommendedName>
        <fullName evidence="3">Transglycosylase SLT domain-containing protein</fullName>
    </recommendedName>
</protein>
<proteinExistence type="predicted"/>
<dbReference type="KEGG" id="gxy:GLX_15680"/>
<dbReference type="eggNOG" id="COG0741">
    <property type="taxonomic scope" value="Bacteria"/>
</dbReference>
<evidence type="ECO:0000313" key="2">
    <source>
        <dbReference type="Proteomes" id="UP000009044"/>
    </source>
</evidence>
<dbReference type="HOGENOM" id="CLU_123882_1_0_5"/>